<evidence type="ECO:0000313" key="5">
    <source>
        <dbReference type="Proteomes" id="UP000028782"/>
    </source>
</evidence>
<feature type="compositionally biased region" description="Low complexity" evidence="1">
    <location>
        <begin position="330"/>
        <end position="339"/>
    </location>
</feature>
<sequence>MPSASDTPTPALAPTGRNPRQEPVLDQPLRSDASPLPASIAGAFAAAAYSMQHSLQHEAGQTAAPEEEDSGLLPQLYASRLNPRSRDFYLAQFKRFDALDRSLPSWNMAAALLTLAWCSLHGLWREAAKYFAAVTAAALIWWFGLRPALPEAMALGLGIALWLVAVAVPGLLGNGWYWRKIRAQTLQAITDAPNMAAAHANLQEQAAAPRNRTAAMLVLALPVAAAAGAGMALLPAENPAPLPNAEPAAITRPAADSATSAAAPRTMASPVPAAPAAAATQPESRPPEPASTAAAETGASAGKAAPQAPALVPDKTAAQAEPSEKPPATPADKPAAKPAAEPKEQPVKAASKEVPQTGTDLVAGKFYLNLGVYSEARNAEKIVAQLNQSKLPALTQKMASNKGEVIRVRSGPFESRKRAEKAARKLQAANIEAGIFQSADGTHKP</sequence>
<dbReference type="KEGG" id="ctes:O987_22905"/>
<dbReference type="SUPFAM" id="SSF110997">
    <property type="entry name" value="Sporulation related repeat"/>
    <property type="match status" value="1"/>
</dbReference>
<dbReference type="RefSeq" id="WP_043374806.1">
    <property type="nucleotide sequence ID" value="NZ_CP006704.1"/>
</dbReference>
<evidence type="ECO:0000256" key="2">
    <source>
        <dbReference type="SAM" id="Phobius"/>
    </source>
</evidence>
<feature type="region of interest" description="Disordered" evidence="1">
    <location>
        <begin position="1"/>
        <end position="36"/>
    </location>
</feature>
<evidence type="ECO:0000313" key="4">
    <source>
        <dbReference type="EMBL" id="AIJ48669.1"/>
    </source>
</evidence>
<name>A0A076PPB8_COMTE</name>
<feature type="transmembrane region" description="Helical" evidence="2">
    <location>
        <begin position="105"/>
        <end position="123"/>
    </location>
</feature>
<dbReference type="AlphaFoldDB" id="A0A076PPB8"/>
<dbReference type="HOGENOM" id="CLU_614975_0_0_4"/>
<dbReference type="Proteomes" id="UP000028782">
    <property type="component" value="Chromosome"/>
</dbReference>
<proteinExistence type="predicted"/>
<gene>
    <name evidence="4" type="ORF">O987_22905</name>
</gene>
<keyword evidence="2" id="KW-0812">Transmembrane</keyword>
<evidence type="ECO:0000259" key="3">
    <source>
        <dbReference type="PROSITE" id="PS51724"/>
    </source>
</evidence>
<accession>A0A076PPB8</accession>
<feature type="region of interest" description="Disordered" evidence="1">
    <location>
        <begin position="244"/>
        <end position="358"/>
    </location>
</feature>
<dbReference type="InterPro" id="IPR007730">
    <property type="entry name" value="SPOR-like_dom"/>
</dbReference>
<feature type="transmembrane region" description="Helical" evidence="2">
    <location>
        <begin position="155"/>
        <end position="177"/>
    </location>
</feature>
<organism evidence="4 5">
    <name type="scientific">Comamonas testosteroni TK102</name>
    <dbReference type="NCBI Taxonomy" id="1392005"/>
    <lineage>
        <taxon>Bacteria</taxon>
        <taxon>Pseudomonadati</taxon>
        <taxon>Pseudomonadota</taxon>
        <taxon>Betaproteobacteria</taxon>
        <taxon>Burkholderiales</taxon>
        <taxon>Comamonadaceae</taxon>
        <taxon>Comamonas</taxon>
    </lineage>
</organism>
<keyword evidence="2" id="KW-0472">Membrane</keyword>
<feature type="transmembrane region" description="Helical" evidence="2">
    <location>
        <begin position="214"/>
        <end position="234"/>
    </location>
</feature>
<dbReference type="Gene3D" id="3.30.70.1070">
    <property type="entry name" value="Sporulation related repeat"/>
    <property type="match status" value="1"/>
</dbReference>
<dbReference type="InterPro" id="IPR036680">
    <property type="entry name" value="SPOR-like_sf"/>
</dbReference>
<protein>
    <submittedName>
        <fullName evidence="4">Sporulation protein</fullName>
    </submittedName>
</protein>
<feature type="transmembrane region" description="Helical" evidence="2">
    <location>
        <begin position="130"/>
        <end position="149"/>
    </location>
</feature>
<feature type="compositionally biased region" description="Low complexity" evidence="1">
    <location>
        <begin position="290"/>
        <end position="310"/>
    </location>
</feature>
<evidence type="ECO:0000256" key="1">
    <source>
        <dbReference type="SAM" id="MobiDB-lite"/>
    </source>
</evidence>
<feature type="domain" description="SPOR" evidence="3">
    <location>
        <begin position="360"/>
        <end position="439"/>
    </location>
</feature>
<dbReference type="Pfam" id="PF05036">
    <property type="entry name" value="SPOR"/>
    <property type="match status" value="1"/>
</dbReference>
<reference evidence="4 5" key="1">
    <citation type="journal article" date="2014" name="Genome Announc.">
        <title>Complete Genome Sequence of Polychlorinated Biphenyl Degrader Comamonas testosteroni TK102 (NBRC 109938).</title>
        <authorList>
            <person name="Fukuda K."/>
            <person name="Hosoyama A."/>
            <person name="Tsuchikane K."/>
            <person name="Ohji S."/>
            <person name="Yamazoe A."/>
            <person name="Fujita N."/>
            <person name="Shintani M."/>
            <person name="Kimbara K."/>
        </authorList>
    </citation>
    <scope>NUCLEOTIDE SEQUENCE [LARGE SCALE GENOMIC DNA]</scope>
    <source>
        <strain evidence="4">TK102</strain>
    </source>
</reference>
<feature type="compositionally biased region" description="Low complexity" evidence="1">
    <location>
        <begin position="245"/>
        <end position="279"/>
    </location>
</feature>
<keyword evidence="2" id="KW-1133">Transmembrane helix</keyword>
<dbReference type="PROSITE" id="PS51724">
    <property type="entry name" value="SPOR"/>
    <property type="match status" value="1"/>
</dbReference>
<dbReference type="EMBL" id="CP006704">
    <property type="protein sequence ID" value="AIJ48669.1"/>
    <property type="molecule type" value="Genomic_DNA"/>
</dbReference>
<dbReference type="GO" id="GO:0042834">
    <property type="term" value="F:peptidoglycan binding"/>
    <property type="evidence" value="ECO:0007669"/>
    <property type="project" value="InterPro"/>
</dbReference>